<sequence>MNIESNYENWVSAFSLLVVDPNDGVSVKIFQECLKKMGVEVALSLAKTVFYCDYRNILEKVETPCTIINTSHDIVAPKSVALYMEKNIAGKVTSKVIDAYGHFPQLTSHYKLVEVLIGVLSL</sequence>
<name>A0A6A4MZF4_LUPAL</name>
<evidence type="ECO:0000256" key="1">
    <source>
        <dbReference type="ARBA" id="ARBA00008645"/>
    </source>
</evidence>
<dbReference type="SUPFAM" id="SSF53474">
    <property type="entry name" value="alpha/beta-Hydrolases"/>
    <property type="match status" value="1"/>
</dbReference>
<comment type="similarity">
    <text evidence="1">Belongs to the AB hydrolase superfamily.</text>
</comment>
<protein>
    <submittedName>
        <fullName evidence="2">Putative alpha/Beta hydrolase</fullName>
    </submittedName>
</protein>
<dbReference type="InterPro" id="IPR029058">
    <property type="entry name" value="AB_hydrolase_fold"/>
</dbReference>
<keyword evidence="3" id="KW-1185">Reference proteome</keyword>
<dbReference type="GO" id="GO:0016787">
    <property type="term" value="F:hydrolase activity"/>
    <property type="evidence" value="ECO:0007669"/>
    <property type="project" value="UniProtKB-KW"/>
</dbReference>
<organism evidence="2 3">
    <name type="scientific">Lupinus albus</name>
    <name type="common">White lupine</name>
    <name type="synonym">Lupinus termis</name>
    <dbReference type="NCBI Taxonomy" id="3870"/>
    <lineage>
        <taxon>Eukaryota</taxon>
        <taxon>Viridiplantae</taxon>
        <taxon>Streptophyta</taxon>
        <taxon>Embryophyta</taxon>
        <taxon>Tracheophyta</taxon>
        <taxon>Spermatophyta</taxon>
        <taxon>Magnoliopsida</taxon>
        <taxon>eudicotyledons</taxon>
        <taxon>Gunneridae</taxon>
        <taxon>Pentapetalae</taxon>
        <taxon>rosids</taxon>
        <taxon>fabids</taxon>
        <taxon>Fabales</taxon>
        <taxon>Fabaceae</taxon>
        <taxon>Papilionoideae</taxon>
        <taxon>50 kb inversion clade</taxon>
        <taxon>genistoids sensu lato</taxon>
        <taxon>core genistoids</taxon>
        <taxon>Genisteae</taxon>
        <taxon>Lupinus</taxon>
    </lineage>
</organism>
<evidence type="ECO:0000313" key="2">
    <source>
        <dbReference type="EMBL" id="KAE9586033.1"/>
    </source>
</evidence>
<comment type="caution">
    <text evidence="2">The sequence shown here is derived from an EMBL/GenBank/DDBJ whole genome shotgun (WGS) entry which is preliminary data.</text>
</comment>
<dbReference type="Proteomes" id="UP000447434">
    <property type="component" value="Chromosome 24"/>
</dbReference>
<dbReference type="OrthoDB" id="408373at2759"/>
<dbReference type="Gene3D" id="3.40.50.1820">
    <property type="entry name" value="alpha/beta hydrolase"/>
    <property type="match status" value="1"/>
</dbReference>
<dbReference type="EMBL" id="WOCE01000024">
    <property type="protein sequence ID" value="KAE9586033.1"/>
    <property type="molecule type" value="Genomic_DNA"/>
</dbReference>
<evidence type="ECO:0000313" key="3">
    <source>
        <dbReference type="Proteomes" id="UP000447434"/>
    </source>
</evidence>
<dbReference type="AlphaFoldDB" id="A0A6A4MZF4"/>
<reference evidence="3" key="1">
    <citation type="journal article" date="2020" name="Nat. Commun.">
        <title>Genome sequence of the cluster root forming white lupin.</title>
        <authorList>
            <person name="Hufnagel B."/>
            <person name="Marques A."/>
            <person name="Soriano A."/>
            <person name="Marques L."/>
            <person name="Divol F."/>
            <person name="Doumas P."/>
            <person name="Sallet E."/>
            <person name="Mancinotti D."/>
            <person name="Carrere S."/>
            <person name="Marande W."/>
            <person name="Arribat S."/>
            <person name="Keller J."/>
            <person name="Huneau C."/>
            <person name="Blein T."/>
            <person name="Aime D."/>
            <person name="Laguerre M."/>
            <person name="Taylor J."/>
            <person name="Schubert V."/>
            <person name="Nelson M."/>
            <person name="Geu-Flores F."/>
            <person name="Crespi M."/>
            <person name="Gallardo-Guerrero K."/>
            <person name="Delaux P.-M."/>
            <person name="Salse J."/>
            <person name="Berges H."/>
            <person name="Guyot R."/>
            <person name="Gouzy J."/>
            <person name="Peret B."/>
        </authorList>
    </citation>
    <scope>NUCLEOTIDE SEQUENCE [LARGE SCALE GENOMIC DNA]</scope>
    <source>
        <strain evidence="3">cv. Amiga</strain>
    </source>
</reference>
<accession>A0A6A4MZF4</accession>
<proteinExistence type="inferred from homology"/>
<dbReference type="PANTHER" id="PTHR43039">
    <property type="entry name" value="ESTERASE-RELATED"/>
    <property type="match status" value="1"/>
</dbReference>
<keyword evidence="2" id="KW-0378">Hydrolase</keyword>
<gene>
    <name evidence="2" type="ORF">Lalb_Chr24g0397621</name>
</gene>